<organism evidence="4 5">
    <name type="scientific">Phyllosticta citrichinensis</name>
    <dbReference type="NCBI Taxonomy" id="1130410"/>
    <lineage>
        <taxon>Eukaryota</taxon>
        <taxon>Fungi</taxon>
        <taxon>Dikarya</taxon>
        <taxon>Ascomycota</taxon>
        <taxon>Pezizomycotina</taxon>
        <taxon>Dothideomycetes</taxon>
        <taxon>Dothideomycetes incertae sedis</taxon>
        <taxon>Botryosphaeriales</taxon>
        <taxon>Phyllostictaceae</taxon>
        <taxon>Phyllosticta</taxon>
    </lineage>
</organism>
<dbReference type="InterPro" id="IPR001878">
    <property type="entry name" value="Znf_CCHC"/>
</dbReference>
<feature type="region of interest" description="Disordered" evidence="2">
    <location>
        <begin position="1"/>
        <end position="261"/>
    </location>
</feature>
<reference evidence="4 5" key="1">
    <citation type="journal article" date="2022" name="G3 (Bethesda)">
        <title>Enemy or ally: a genomic approach to elucidate the lifestyle of Phyllosticta citrichinaensis.</title>
        <authorList>
            <person name="Buijs V.A."/>
            <person name="Groenewald J.Z."/>
            <person name="Haridas S."/>
            <person name="LaButti K.M."/>
            <person name="Lipzen A."/>
            <person name="Martin F.M."/>
            <person name="Barry K."/>
            <person name="Grigoriev I.V."/>
            <person name="Crous P.W."/>
            <person name="Seidl M.F."/>
        </authorList>
    </citation>
    <scope>NUCLEOTIDE SEQUENCE [LARGE SCALE GENOMIC DNA]</scope>
    <source>
        <strain evidence="4 5">CBS 129764</strain>
    </source>
</reference>
<feature type="domain" description="CCHC-type" evidence="3">
    <location>
        <begin position="237"/>
        <end position="252"/>
    </location>
</feature>
<gene>
    <name evidence="4" type="ORF">IWX90DRAFT_487165</name>
</gene>
<sequence length="261" mass="28067">MTTPNGRSSKVSGPSNRLLSMKFMQRAAASHNTTPKSPSTPSGPPTKRQRTSAASSPATPTDYDAVQAAVAAEEAKRAAAMERQAAEAGETRWVLSFMEPEKESRQKGSLNVVSAGYADLDNANGDDDEDDEDDVPQVRRMTFGKRPPPPAPDNDSGSDSESDSSEADEDEDPTAAMIREQRKEAARAKRKEKKEAEAAKISQFAAGRKKKEVNLNRLKSISGGANNQRGASNNVDCFGCGKKGHIKSDCPNTKRRGRQGD</sequence>
<dbReference type="InterPro" id="IPR036875">
    <property type="entry name" value="Znf_CCHC_sf"/>
</dbReference>
<feature type="compositionally biased region" description="Acidic residues" evidence="2">
    <location>
        <begin position="156"/>
        <end position="173"/>
    </location>
</feature>
<evidence type="ECO:0000313" key="4">
    <source>
        <dbReference type="EMBL" id="KAK8163844.1"/>
    </source>
</evidence>
<evidence type="ECO:0000256" key="2">
    <source>
        <dbReference type="SAM" id="MobiDB-lite"/>
    </source>
</evidence>
<dbReference type="Pfam" id="PF00098">
    <property type="entry name" value="zf-CCHC"/>
    <property type="match status" value="1"/>
</dbReference>
<evidence type="ECO:0000313" key="5">
    <source>
        <dbReference type="Proteomes" id="UP001456524"/>
    </source>
</evidence>
<keyword evidence="1" id="KW-0863">Zinc-finger</keyword>
<dbReference type="SMART" id="SM00343">
    <property type="entry name" value="ZnF_C2HC"/>
    <property type="match status" value="1"/>
</dbReference>
<accession>A0ABR1XQ66</accession>
<keyword evidence="5" id="KW-1185">Reference proteome</keyword>
<dbReference type="EMBL" id="JBBWUH010000006">
    <property type="protein sequence ID" value="KAK8163844.1"/>
    <property type="molecule type" value="Genomic_DNA"/>
</dbReference>
<keyword evidence="1" id="KW-0479">Metal-binding</keyword>
<protein>
    <recommendedName>
        <fullName evidence="3">CCHC-type domain-containing protein</fullName>
    </recommendedName>
</protein>
<feature type="compositionally biased region" description="Polar residues" evidence="2">
    <location>
        <begin position="1"/>
        <end position="18"/>
    </location>
</feature>
<name>A0ABR1XQ66_9PEZI</name>
<dbReference type="Proteomes" id="UP001456524">
    <property type="component" value="Unassembled WGS sequence"/>
</dbReference>
<keyword evidence="1" id="KW-0862">Zinc</keyword>
<evidence type="ECO:0000256" key="1">
    <source>
        <dbReference type="PROSITE-ProRule" id="PRU00047"/>
    </source>
</evidence>
<feature type="compositionally biased region" description="Polar residues" evidence="2">
    <location>
        <begin position="217"/>
        <end position="235"/>
    </location>
</feature>
<comment type="caution">
    <text evidence="4">The sequence shown here is derived from an EMBL/GenBank/DDBJ whole genome shotgun (WGS) entry which is preliminary data.</text>
</comment>
<dbReference type="SUPFAM" id="SSF57756">
    <property type="entry name" value="Retrovirus zinc finger-like domains"/>
    <property type="match status" value="1"/>
</dbReference>
<feature type="compositionally biased region" description="Acidic residues" evidence="2">
    <location>
        <begin position="124"/>
        <end position="135"/>
    </location>
</feature>
<proteinExistence type="predicted"/>
<feature type="compositionally biased region" description="Basic and acidic residues" evidence="2">
    <location>
        <begin position="179"/>
        <end position="198"/>
    </location>
</feature>
<evidence type="ECO:0000259" key="3">
    <source>
        <dbReference type="PROSITE" id="PS50158"/>
    </source>
</evidence>
<dbReference type="PROSITE" id="PS50158">
    <property type="entry name" value="ZF_CCHC"/>
    <property type="match status" value="1"/>
</dbReference>
<dbReference type="Gene3D" id="4.10.60.10">
    <property type="entry name" value="Zinc finger, CCHC-type"/>
    <property type="match status" value="1"/>
</dbReference>